<dbReference type="InterPro" id="IPR006533">
    <property type="entry name" value="T6SS_Vgr_RhsGE"/>
</dbReference>
<comment type="similarity">
    <text evidence="1">Belongs to the VgrG protein family.</text>
</comment>
<dbReference type="Gene3D" id="3.55.50.10">
    <property type="entry name" value="Baseplate protein-like domains"/>
    <property type="match status" value="1"/>
</dbReference>
<dbReference type="InterPro" id="IPR006531">
    <property type="entry name" value="Gp5/Vgr_OB"/>
</dbReference>
<dbReference type="InterPro" id="IPR017847">
    <property type="entry name" value="T6SS_RhsGE_Vgr_subset"/>
</dbReference>
<feature type="domain" description="Gp5/Type VI secretion system Vgr protein OB-fold" evidence="2">
    <location>
        <begin position="403"/>
        <end position="475"/>
    </location>
</feature>
<feature type="domain" description="DUF2345" evidence="3">
    <location>
        <begin position="614"/>
        <end position="761"/>
    </location>
</feature>
<dbReference type="InterPro" id="IPR028244">
    <property type="entry name" value="T6SS_Rhs_Vgr_dom"/>
</dbReference>
<dbReference type="Gene3D" id="4.10.220.110">
    <property type="match status" value="1"/>
</dbReference>
<dbReference type="Pfam" id="PF04717">
    <property type="entry name" value="Phage_base_V"/>
    <property type="match status" value="1"/>
</dbReference>
<proteinExistence type="inferred from homology"/>
<dbReference type="Pfam" id="PF05954">
    <property type="entry name" value="Phage_GPD"/>
    <property type="match status" value="1"/>
</dbReference>
<dbReference type="SUPFAM" id="SSF69255">
    <property type="entry name" value="gp5 N-terminal domain-like"/>
    <property type="match status" value="1"/>
</dbReference>
<dbReference type="InterPro" id="IPR037026">
    <property type="entry name" value="Vgr_OB-fold_dom_sf"/>
</dbReference>
<evidence type="ECO:0000313" key="5">
    <source>
        <dbReference type="EMBL" id="HAD6864866.1"/>
    </source>
</evidence>
<evidence type="ECO:0000259" key="3">
    <source>
        <dbReference type="Pfam" id="PF10106"/>
    </source>
</evidence>
<comment type="caution">
    <text evidence="5">The sequence shown here is derived from an EMBL/GenBank/DDBJ whole genome shotgun (WGS) entry which is preliminary data.</text>
</comment>
<dbReference type="AlphaFoldDB" id="A0A719CWU4"/>
<protein>
    <submittedName>
        <fullName evidence="5">Type VI secretion system tip protein VgrG</fullName>
    </submittedName>
</protein>
<dbReference type="Gene3D" id="2.30.110.50">
    <property type="match status" value="1"/>
</dbReference>
<gene>
    <name evidence="5" type="ORF">G1X41_23250</name>
</gene>
<evidence type="ECO:0000259" key="4">
    <source>
        <dbReference type="Pfam" id="PF13296"/>
    </source>
</evidence>
<dbReference type="SUPFAM" id="SSF69279">
    <property type="entry name" value="Phage tail proteins"/>
    <property type="match status" value="2"/>
</dbReference>
<dbReference type="InterPro" id="IPR018769">
    <property type="entry name" value="VgrG2_DUF2345"/>
</dbReference>
<dbReference type="EMBL" id="DAAPMV010000021">
    <property type="protein sequence ID" value="HAD6864866.1"/>
    <property type="molecule type" value="Genomic_DNA"/>
</dbReference>
<evidence type="ECO:0000259" key="2">
    <source>
        <dbReference type="Pfam" id="PF04717"/>
    </source>
</evidence>
<organism evidence="5">
    <name type="scientific">Salmonella typhimurium (strain SL1344)</name>
    <dbReference type="NCBI Taxonomy" id="216597"/>
    <lineage>
        <taxon>Bacteria</taxon>
        <taxon>Pseudomonadati</taxon>
        <taxon>Pseudomonadota</taxon>
        <taxon>Gammaproteobacteria</taxon>
        <taxon>Enterobacterales</taxon>
        <taxon>Enterobacteriaceae</taxon>
        <taxon>Salmonella</taxon>
    </lineage>
</organism>
<reference evidence="5" key="2">
    <citation type="submission" date="2019-01" db="EMBL/GenBank/DDBJ databases">
        <authorList>
            <consortium name="NCBI Pathogen Detection Project"/>
        </authorList>
    </citation>
    <scope>NUCLEOTIDE SEQUENCE</scope>
    <source>
        <strain evidence="5">SL1344</strain>
    </source>
</reference>
<dbReference type="Pfam" id="PF13296">
    <property type="entry name" value="T6SS_Vgr"/>
    <property type="match status" value="1"/>
</dbReference>
<evidence type="ECO:0000256" key="1">
    <source>
        <dbReference type="ARBA" id="ARBA00005558"/>
    </source>
</evidence>
<dbReference type="Pfam" id="PF10106">
    <property type="entry name" value="DUF2345"/>
    <property type="match status" value="1"/>
</dbReference>
<accession>A0A719CWU4</accession>
<reference evidence="5" key="1">
    <citation type="journal article" date="2018" name="Genome Biol.">
        <title>SKESA: strategic k-mer extension for scrupulous assemblies.</title>
        <authorList>
            <person name="Souvorov A."/>
            <person name="Agarwala R."/>
            <person name="Lipman D.J."/>
        </authorList>
    </citation>
    <scope>NUCLEOTIDE SEQUENCE</scope>
    <source>
        <strain evidence="5">SL1344</strain>
    </source>
</reference>
<dbReference type="Gene3D" id="2.40.50.230">
    <property type="entry name" value="Gp5 N-terminal domain"/>
    <property type="match status" value="1"/>
</dbReference>
<feature type="domain" description="Putative type VI secretion system Rhs element associated Vgr" evidence="4">
    <location>
        <begin position="495"/>
        <end position="596"/>
    </location>
</feature>
<name>A0A719CWU4_SALTS</name>
<dbReference type="NCBIfam" id="TIGR03361">
    <property type="entry name" value="VI_Rhs_Vgr"/>
    <property type="match status" value="1"/>
</dbReference>
<dbReference type="NCBIfam" id="TIGR01646">
    <property type="entry name" value="vgr_GE"/>
    <property type="match status" value="1"/>
</dbReference>
<sequence>MSLTDTLSKTISVSLNRYHLIIPSCPSPLDVEHFSGREEMSQTYYYIINFTSTDNDLDAGLLLRKSATFTMGTGGLKEQVSQKVVHGVITDFRRISGSADQAKYQVILEPFIKLLDRQHRSHRFFVNKSVPEVVTEVLQEHGLKGWEFEFRLKKTYPKREQINQYQESDLQFIQRLLAEVGIFYFFTLQPDTQTEVVHFGDSQAALTFDKTLAINSPSGMNDNRADSVWGLNVTHNVAEASVTTKAYNHREAQYLLQSAPADMTHGDGDGINYGEVYHYHFRHLERGDKIDPVPETANFYARLGHERYLAEQVRITGNSTDATLAPAQVLTITDSLPPTLPALLRNPVLLTCVGFSASRKDALQVVLKGVPYSEVICWRPPLLPRPKITGTMTARVTSAKEGDIYAWQDASGMYRVKFDADRDDKNPGQESMPVRLAKPYSGDAYGFHFPLIQGTEVAIAFEEGDPDRPYIAHALHDSRHVDHVTDKNGTRNVIRTPANNKLRMEDKRGEEHIKLSTEYGGKTQLNLGHNVNASRKLRGEGAELRTDDWISIRGGKGIFISADMQPQAQGKMLDMNEAIRQLEQALSLARSMAKAATAANATQGDISCQQRLNASLTDLTAPGMLLHAPDGIGMVSARALRIASGSESVGIMSGDNTDISAGQSFTVVAEGAVSLLSRNQGMQLLAAKGRVNIQAQSDDLSMSSQQNLDIQSSEGKVTVSANQELILACGGAYIKLSDGNIELGCPGQILLKSTNMQKMGPTSLDIASVEMPRGFGGGFILTDEAGVPQPSTPYRLTTAEGDILQGITDKNGKTAPVNTSIPSVVKVEFGKVKIHGETE</sequence>